<evidence type="ECO:0000256" key="4">
    <source>
        <dbReference type="RuleBase" id="RU362118"/>
    </source>
</evidence>
<dbReference type="CDD" id="cd00614">
    <property type="entry name" value="CGS_like"/>
    <property type="match status" value="1"/>
</dbReference>
<dbReference type="GO" id="GO:0030170">
    <property type="term" value="F:pyridoxal phosphate binding"/>
    <property type="evidence" value="ECO:0007669"/>
    <property type="project" value="InterPro"/>
</dbReference>
<dbReference type="SUPFAM" id="SSF53383">
    <property type="entry name" value="PLP-dependent transferases"/>
    <property type="match status" value="1"/>
</dbReference>
<comment type="caution">
    <text evidence="5">The sequence shown here is derived from an EMBL/GenBank/DDBJ whole genome shotgun (WGS) entry which is preliminary data.</text>
</comment>
<gene>
    <name evidence="5" type="ORF">HMPREF9455_02544</name>
</gene>
<dbReference type="InterPro" id="IPR054542">
    <property type="entry name" value="Cys_met_metab_PP"/>
</dbReference>
<dbReference type="AlphaFoldDB" id="F5IZM7"/>
<reference evidence="5 6" key="1">
    <citation type="submission" date="2011-04" db="EMBL/GenBank/DDBJ databases">
        <title>The Genome Sequence of Dysgonomonas gadei ATCC BAA-286.</title>
        <authorList>
            <consortium name="The Broad Institute Genome Sequencing Platform"/>
            <person name="Earl A."/>
            <person name="Ward D."/>
            <person name="Feldgarden M."/>
            <person name="Gevers D."/>
            <person name="Pudlo N."/>
            <person name="Martens E."/>
            <person name="Allen-Vercoe E."/>
            <person name="Young S.K."/>
            <person name="Zeng Q."/>
            <person name="Gargeya S."/>
            <person name="Fitzgerald M."/>
            <person name="Haas B."/>
            <person name="Abouelleil A."/>
            <person name="Alvarado L."/>
            <person name="Arachchi H.M."/>
            <person name="Berlin A."/>
            <person name="Brown A."/>
            <person name="Chapman S.B."/>
            <person name="Chen Z."/>
            <person name="Dunbar C."/>
            <person name="Freedman E."/>
            <person name="Gearin G."/>
            <person name="Gellesch M."/>
            <person name="Goldberg J."/>
            <person name="Griggs A."/>
            <person name="Gujja S."/>
            <person name="Heiman D."/>
            <person name="Howarth C."/>
            <person name="Larson L."/>
            <person name="Lui A."/>
            <person name="MacDonald P.J.P."/>
            <person name="Mehta T."/>
            <person name="Montmayeur A."/>
            <person name="Murphy C."/>
            <person name="Neiman D."/>
            <person name="Pearson M."/>
            <person name="Priest M."/>
            <person name="Roberts A."/>
            <person name="Saif S."/>
            <person name="Shea T."/>
            <person name="Shenoy N."/>
            <person name="Sisk P."/>
            <person name="Stolte C."/>
            <person name="Sykes S."/>
            <person name="Yandava C."/>
            <person name="Wortman J."/>
            <person name="Nusbaum C."/>
            <person name="Birren B."/>
        </authorList>
    </citation>
    <scope>NUCLEOTIDE SEQUENCE [LARGE SCALE GENOMIC DNA]</scope>
    <source>
        <strain evidence="5 6">ATCC BAA-286</strain>
    </source>
</reference>
<comment type="cofactor">
    <cofactor evidence="1 4">
        <name>pyridoxal 5'-phosphate</name>
        <dbReference type="ChEBI" id="CHEBI:597326"/>
    </cofactor>
</comment>
<accession>F5IZM7</accession>
<dbReference type="Proteomes" id="UP000004913">
    <property type="component" value="Unassembled WGS sequence"/>
</dbReference>
<dbReference type="FunFam" id="3.40.640.10:FF:000046">
    <property type="entry name" value="Cystathionine gamma-lyase"/>
    <property type="match status" value="1"/>
</dbReference>
<keyword evidence="6" id="KW-1185">Reference proteome</keyword>
<protein>
    <recommendedName>
        <fullName evidence="7">Cystathionine gamma-synthase</fullName>
    </recommendedName>
</protein>
<dbReference type="eggNOG" id="COG0626">
    <property type="taxonomic scope" value="Bacteria"/>
</dbReference>
<dbReference type="PROSITE" id="PS00868">
    <property type="entry name" value="CYS_MET_METAB_PP"/>
    <property type="match status" value="1"/>
</dbReference>
<dbReference type="Pfam" id="PF01053">
    <property type="entry name" value="Cys_Met_Meta_PP"/>
    <property type="match status" value="1"/>
</dbReference>
<evidence type="ECO:0000313" key="6">
    <source>
        <dbReference type="Proteomes" id="UP000004913"/>
    </source>
</evidence>
<proteinExistence type="inferred from homology"/>
<dbReference type="InterPro" id="IPR015421">
    <property type="entry name" value="PyrdxlP-dep_Trfase_major"/>
</dbReference>
<keyword evidence="2 3" id="KW-0663">Pyridoxal phosphate</keyword>
<dbReference type="Gene3D" id="3.40.640.10">
    <property type="entry name" value="Type I PLP-dependent aspartate aminotransferase-like (Major domain)"/>
    <property type="match status" value="1"/>
</dbReference>
<dbReference type="InterPro" id="IPR015422">
    <property type="entry name" value="PyrdxlP-dep_Trfase_small"/>
</dbReference>
<dbReference type="GO" id="GO:0005737">
    <property type="term" value="C:cytoplasm"/>
    <property type="evidence" value="ECO:0007669"/>
    <property type="project" value="TreeGrafter"/>
</dbReference>
<dbReference type="RefSeq" id="WP_006800075.1">
    <property type="nucleotide sequence ID" value="NZ_GL891984.1"/>
</dbReference>
<evidence type="ECO:0000256" key="1">
    <source>
        <dbReference type="ARBA" id="ARBA00001933"/>
    </source>
</evidence>
<name>F5IZM7_9BACT</name>
<dbReference type="InterPro" id="IPR000277">
    <property type="entry name" value="Cys/Met-Metab_PyrdxlP-dep_enz"/>
</dbReference>
<dbReference type="HOGENOM" id="CLU_018986_2_0_10"/>
<dbReference type="OrthoDB" id="9803729at2"/>
<dbReference type="EMBL" id="ADLV01000030">
    <property type="protein sequence ID" value="EGK01151.1"/>
    <property type="molecule type" value="Genomic_DNA"/>
</dbReference>
<evidence type="ECO:0000256" key="2">
    <source>
        <dbReference type="ARBA" id="ARBA00022898"/>
    </source>
</evidence>
<dbReference type="InterPro" id="IPR015424">
    <property type="entry name" value="PyrdxlP-dep_Trfase"/>
</dbReference>
<evidence type="ECO:0000313" key="5">
    <source>
        <dbReference type="EMBL" id="EGK01151.1"/>
    </source>
</evidence>
<feature type="modified residue" description="N6-(pyridoxal phosphate)lysine" evidence="3">
    <location>
        <position position="214"/>
    </location>
</feature>
<comment type="similarity">
    <text evidence="4">Belongs to the trans-sulfuration enzymes family.</text>
</comment>
<dbReference type="Gene3D" id="3.90.1150.10">
    <property type="entry name" value="Aspartate Aminotransferase, domain 1"/>
    <property type="match status" value="1"/>
</dbReference>
<evidence type="ECO:0000256" key="3">
    <source>
        <dbReference type="PIRSR" id="PIRSR001434-2"/>
    </source>
</evidence>
<dbReference type="PIRSF" id="PIRSF001434">
    <property type="entry name" value="CGS"/>
    <property type="match status" value="1"/>
</dbReference>
<dbReference type="GO" id="GO:0016846">
    <property type="term" value="F:carbon-sulfur lyase activity"/>
    <property type="evidence" value="ECO:0007669"/>
    <property type="project" value="TreeGrafter"/>
</dbReference>
<sequence>MSKESDFLLNAGEQTKAIHGGEFPDPVTKASSPNLIMSTTFITDADAGFSVEGLDENDSWLYSRWGNPTVHQLEEKLAICEGAETAVAFASGMGAIVALLFHLLKAGDHAIVSDVAYAALAELTNEMIPGLDIEITKVNTSDLKSLKEAVKSNTRLIYIETPCNPLLRLTDIAAVAEIAREAGAKLAVDSTFATPAATKPLALGADFVIHSLTKYLGGHGDALGGVILGSKENLVPLRKKTAIRFGGVLSPFNAWLILRGLATFPLRMRVHQENALKIAAYLEKHPKVKRVFYPGLPSHPQYELAKRQMKNFSGIITFQIDNGRSQARKFVERLQIIHYAVSLGHHRSLIFYLDSNELLKTSFKFSTPQQLESWNDFAGDGLFRLSVGLEDAEDLISDLERALV</sequence>
<evidence type="ECO:0008006" key="7">
    <source>
        <dbReference type="Google" id="ProtNLM"/>
    </source>
</evidence>
<dbReference type="STRING" id="742766.HMPREF9455_02544"/>
<dbReference type="GO" id="GO:0019346">
    <property type="term" value="P:transsulfuration"/>
    <property type="evidence" value="ECO:0007669"/>
    <property type="project" value="InterPro"/>
</dbReference>
<organism evidence="5 6">
    <name type="scientific">Dysgonomonas gadei ATCC BAA-286</name>
    <dbReference type="NCBI Taxonomy" id="742766"/>
    <lineage>
        <taxon>Bacteria</taxon>
        <taxon>Pseudomonadati</taxon>
        <taxon>Bacteroidota</taxon>
        <taxon>Bacteroidia</taxon>
        <taxon>Bacteroidales</taxon>
        <taxon>Dysgonomonadaceae</taxon>
        <taxon>Dysgonomonas</taxon>
    </lineage>
</organism>
<dbReference type="PANTHER" id="PTHR11808">
    <property type="entry name" value="TRANS-SULFURATION ENZYME FAMILY MEMBER"/>
    <property type="match status" value="1"/>
</dbReference>